<accession>Q982I4</accession>
<dbReference type="KEGG" id="mlo:msr9396"/>
<dbReference type="Proteomes" id="UP000000552">
    <property type="component" value="Plasmid pMLa"/>
</dbReference>
<organism evidence="1 2">
    <name type="scientific">Mesorhizobium japonicum (strain LMG 29417 / CECT 9101 / MAFF 303099)</name>
    <name type="common">Mesorhizobium loti (strain MAFF 303099)</name>
    <dbReference type="NCBI Taxonomy" id="266835"/>
    <lineage>
        <taxon>Bacteria</taxon>
        <taxon>Pseudomonadati</taxon>
        <taxon>Pseudomonadota</taxon>
        <taxon>Alphaproteobacteria</taxon>
        <taxon>Hyphomicrobiales</taxon>
        <taxon>Phyllobacteriaceae</taxon>
        <taxon>Mesorhizobium</taxon>
    </lineage>
</organism>
<name>Q982I4_RHILO</name>
<sequence>MKGPLTGISGAGSGHGFPFRHSVEAMEMELKCGAFLAGWDEEIAEG</sequence>
<evidence type="ECO:0000313" key="2">
    <source>
        <dbReference type="Proteomes" id="UP000000552"/>
    </source>
</evidence>
<dbReference type="HOGENOM" id="CLU_3188210_0_0_5"/>
<dbReference type="AlphaFoldDB" id="Q982I4"/>
<reference evidence="1 2" key="1">
    <citation type="journal article" date="2000" name="DNA Res.">
        <title>Complete genome structure of the nitrogen-fixing symbiotic bacterium Mesorhizobium loti.</title>
        <authorList>
            <person name="Kaneko T."/>
            <person name="Nakamura Y."/>
            <person name="Sato S."/>
            <person name="Asamizu E."/>
            <person name="Kato T."/>
            <person name="Sasamoto S."/>
            <person name="Watanabe A."/>
            <person name="Idesawa K."/>
            <person name="Ishikawa A."/>
            <person name="Kawashima K."/>
            <person name="Kimura T."/>
            <person name="Kishida Y."/>
            <person name="Kiyokawa C."/>
            <person name="Kohara M."/>
            <person name="Matsumoto M."/>
            <person name="Matsuno A."/>
            <person name="Mochizuki Y."/>
            <person name="Nakayama S."/>
            <person name="Nakazaki N."/>
            <person name="Shimpo S."/>
            <person name="Sugimoto M."/>
            <person name="Takeuchi C."/>
            <person name="Yamada M."/>
            <person name="Tabata S."/>
        </authorList>
    </citation>
    <scope>NUCLEOTIDE SEQUENCE [LARGE SCALE GENOMIC DNA]</scope>
    <source>
        <strain evidence="2">LMG 29417 / CECT 9101 / MAFF 303099</strain>
        <plasmid evidence="1 2">pMLa</plasmid>
    </source>
</reference>
<geneLocation type="plasmid" evidence="1 2">
    <name>pMLa</name>
</geneLocation>
<proteinExistence type="predicted"/>
<keyword evidence="1" id="KW-0614">Plasmid</keyword>
<dbReference type="EMBL" id="BA000013">
    <property type="protein sequence ID" value="BAB54472.1"/>
    <property type="molecule type" value="Genomic_DNA"/>
</dbReference>
<evidence type="ECO:0000313" key="1">
    <source>
        <dbReference type="EMBL" id="BAB54472.1"/>
    </source>
</evidence>
<gene>
    <name evidence="1" type="ordered locus">msr9396</name>
</gene>
<protein>
    <submittedName>
        <fullName evidence="1">Msr9396 protein</fullName>
    </submittedName>
</protein>